<comment type="subcellular location">
    <subcellularLocation>
        <location evidence="1">Cytoplasm</location>
    </subcellularLocation>
</comment>
<dbReference type="Proteomes" id="UP000678393">
    <property type="component" value="Unassembled WGS sequence"/>
</dbReference>
<protein>
    <recommendedName>
        <fullName evidence="5">PX domain-containing protein</fullName>
    </recommendedName>
</protein>
<dbReference type="GO" id="GO:0035091">
    <property type="term" value="F:phosphatidylinositol binding"/>
    <property type="evidence" value="ECO:0007669"/>
    <property type="project" value="InterPro"/>
</dbReference>
<evidence type="ECO:0000259" key="5">
    <source>
        <dbReference type="PROSITE" id="PS50195"/>
    </source>
</evidence>
<dbReference type="InterPro" id="IPR036871">
    <property type="entry name" value="PX_dom_sf"/>
</dbReference>
<feature type="region of interest" description="Disordered" evidence="4">
    <location>
        <begin position="1"/>
        <end position="61"/>
    </location>
</feature>
<evidence type="ECO:0000256" key="3">
    <source>
        <dbReference type="SAM" id="Coils"/>
    </source>
</evidence>
<dbReference type="SMART" id="SM00312">
    <property type="entry name" value="PX"/>
    <property type="match status" value="1"/>
</dbReference>
<evidence type="ECO:0000256" key="4">
    <source>
        <dbReference type="SAM" id="MobiDB-lite"/>
    </source>
</evidence>
<dbReference type="InterPro" id="IPR051837">
    <property type="entry name" value="SortingNexin/PXDomain-PKLike"/>
</dbReference>
<feature type="compositionally biased region" description="Basic and acidic residues" evidence="4">
    <location>
        <begin position="1"/>
        <end position="19"/>
    </location>
</feature>
<sequence>MLTSTLEKDKTARMSEEKCLIQQSETGDISASFSQSKASVLNKDDLKENLEPPSNVDEIPLTDQVSNQQGDLKQSADDINEVADEEALFGDTEGIQESEFQYCSNEDLNFVGPTGSSTPLLARATSEGSVTEETSDLKTSSLTRDCCLTGDPDEDNDNISQVSCGCSYHEDGECTNVPVVKAQPRESLMIPGAIQVPIVGHETMEARSKFTVFKIHVMIEEDEVGWFIFRRYSDFVHLNDQLRVLYPSFRFTLPPKRWLRSNFDLDFLEERQKGLQIYVDNITGHRDICNSKPVRDFFCFDDPPGPYDSLEESRAQCECMEEMVYLLRKELSEKDTEMELLKEELNLYKNQVQLLTSRLSELNKVSTVEKPASEKRRSLAGDGRFSIASMFGSSDLQLISKLDTIADF</sequence>
<proteinExistence type="predicted"/>
<keyword evidence="2" id="KW-0963">Cytoplasm</keyword>
<dbReference type="OrthoDB" id="76516at2759"/>
<dbReference type="PANTHER" id="PTHR22999:SF23">
    <property type="entry name" value="SORTING NEXIN-16"/>
    <property type="match status" value="1"/>
</dbReference>
<dbReference type="InterPro" id="IPR001683">
    <property type="entry name" value="PX_dom"/>
</dbReference>
<dbReference type="GO" id="GO:0006622">
    <property type="term" value="P:protein targeting to lysosome"/>
    <property type="evidence" value="ECO:0007669"/>
    <property type="project" value="TreeGrafter"/>
</dbReference>
<keyword evidence="3" id="KW-0175">Coiled coil</keyword>
<dbReference type="EMBL" id="CAJHNH020001258">
    <property type="protein sequence ID" value="CAG5122313.1"/>
    <property type="molecule type" value="Genomic_DNA"/>
</dbReference>
<reference evidence="6" key="1">
    <citation type="submission" date="2021-04" db="EMBL/GenBank/DDBJ databases">
        <authorList>
            <consortium name="Molecular Ecology Group"/>
        </authorList>
    </citation>
    <scope>NUCLEOTIDE SEQUENCE</scope>
</reference>
<dbReference type="GO" id="GO:0005770">
    <property type="term" value="C:late endosome"/>
    <property type="evidence" value="ECO:0007669"/>
    <property type="project" value="TreeGrafter"/>
</dbReference>
<evidence type="ECO:0000256" key="2">
    <source>
        <dbReference type="ARBA" id="ARBA00022490"/>
    </source>
</evidence>
<feature type="domain" description="PX" evidence="5">
    <location>
        <begin position="191"/>
        <end position="305"/>
    </location>
</feature>
<dbReference type="PROSITE" id="PS50195">
    <property type="entry name" value="PX"/>
    <property type="match status" value="1"/>
</dbReference>
<evidence type="ECO:0000256" key="1">
    <source>
        <dbReference type="ARBA" id="ARBA00004496"/>
    </source>
</evidence>
<dbReference type="Pfam" id="PF00787">
    <property type="entry name" value="PX"/>
    <property type="match status" value="1"/>
</dbReference>
<dbReference type="GO" id="GO:0045022">
    <property type="term" value="P:early endosome to late endosome transport"/>
    <property type="evidence" value="ECO:0007669"/>
    <property type="project" value="TreeGrafter"/>
</dbReference>
<dbReference type="Gene3D" id="3.30.1520.10">
    <property type="entry name" value="Phox-like domain"/>
    <property type="match status" value="1"/>
</dbReference>
<feature type="compositionally biased region" description="Polar residues" evidence="4">
    <location>
        <begin position="21"/>
        <end position="39"/>
    </location>
</feature>
<organism evidence="6 7">
    <name type="scientific">Candidula unifasciata</name>
    <dbReference type="NCBI Taxonomy" id="100452"/>
    <lineage>
        <taxon>Eukaryota</taxon>
        <taxon>Metazoa</taxon>
        <taxon>Spiralia</taxon>
        <taxon>Lophotrochozoa</taxon>
        <taxon>Mollusca</taxon>
        <taxon>Gastropoda</taxon>
        <taxon>Heterobranchia</taxon>
        <taxon>Euthyneura</taxon>
        <taxon>Panpulmonata</taxon>
        <taxon>Eupulmonata</taxon>
        <taxon>Stylommatophora</taxon>
        <taxon>Helicina</taxon>
        <taxon>Helicoidea</taxon>
        <taxon>Geomitridae</taxon>
        <taxon>Candidula</taxon>
    </lineage>
</organism>
<name>A0A8S3YYN5_9EUPU</name>
<comment type="caution">
    <text evidence="6">The sequence shown here is derived from an EMBL/GenBank/DDBJ whole genome shotgun (WGS) entry which is preliminary data.</text>
</comment>
<dbReference type="GO" id="GO:0008333">
    <property type="term" value="P:endosome to lysosome transport"/>
    <property type="evidence" value="ECO:0007669"/>
    <property type="project" value="TreeGrafter"/>
</dbReference>
<dbReference type="SUPFAM" id="SSF64268">
    <property type="entry name" value="PX domain"/>
    <property type="match status" value="1"/>
</dbReference>
<dbReference type="GO" id="GO:0005769">
    <property type="term" value="C:early endosome"/>
    <property type="evidence" value="ECO:0007669"/>
    <property type="project" value="TreeGrafter"/>
</dbReference>
<dbReference type="PANTHER" id="PTHR22999">
    <property type="entry name" value="PX SERINE/THREONINE KINASE PXK"/>
    <property type="match status" value="1"/>
</dbReference>
<gene>
    <name evidence="6" type="ORF">CUNI_LOCUS7871</name>
</gene>
<keyword evidence="7" id="KW-1185">Reference proteome</keyword>
<evidence type="ECO:0000313" key="6">
    <source>
        <dbReference type="EMBL" id="CAG5122313.1"/>
    </source>
</evidence>
<accession>A0A8S3YYN5</accession>
<feature type="coiled-coil region" evidence="3">
    <location>
        <begin position="331"/>
        <end position="365"/>
    </location>
</feature>
<dbReference type="AlphaFoldDB" id="A0A8S3YYN5"/>
<evidence type="ECO:0000313" key="7">
    <source>
        <dbReference type="Proteomes" id="UP000678393"/>
    </source>
</evidence>
<feature type="non-terminal residue" evidence="6">
    <location>
        <position position="1"/>
    </location>
</feature>